<name>A0A1J1HFZ8_PLARL</name>
<keyword evidence="1" id="KW-1133">Transmembrane helix</keyword>
<organism evidence="2 3">
    <name type="scientific">Plasmodium relictum</name>
    <dbReference type="NCBI Taxonomy" id="85471"/>
    <lineage>
        <taxon>Eukaryota</taxon>
        <taxon>Sar</taxon>
        <taxon>Alveolata</taxon>
        <taxon>Apicomplexa</taxon>
        <taxon>Aconoidasida</taxon>
        <taxon>Haemosporida</taxon>
        <taxon>Plasmodiidae</taxon>
        <taxon>Plasmodium</taxon>
        <taxon>Plasmodium (Haemamoeba)</taxon>
    </lineage>
</organism>
<dbReference type="AlphaFoldDB" id="A0A1J1HFZ8"/>
<dbReference type="Proteomes" id="UP000220158">
    <property type="component" value="Apicoplast API"/>
</dbReference>
<keyword evidence="1" id="KW-0812">Transmembrane</keyword>
<dbReference type="VEuPathDB" id="PlasmoDB:PRELSG_API03400"/>
<protein>
    <submittedName>
        <fullName evidence="2">Uncharacterized protein</fullName>
    </submittedName>
</protein>
<feature type="transmembrane region" description="Helical" evidence="1">
    <location>
        <begin position="17"/>
        <end position="41"/>
    </location>
</feature>
<dbReference type="KEGG" id="prel:PRELSG_API03400"/>
<reference evidence="2 3" key="1">
    <citation type="submission" date="2015-04" db="EMBL/GenBank/DDBJ databases">
        <authorList>
            <consortium name="Pathogen Informatics"/>
        </authorList>
    </citation>
    <scope>NUCLEOTIDE SEQUENCE [LARGE SCALE GENOMIC DNA]</scope>
    <source>
        <strain evidence="2 3">SGS1</strain>
    </source>
</reference>
<accession>A0A1J1HFZ8</accession>
<evidence type="ECO:0000256" key="1">
    <source>
        <dbReference type="SAM" id="Phobius"/>
    </source>
</evidence>
<keyword evidence="3" id="KW-1185">Reference proteome</keyword>
<sequence length="91" mass="11073">MKLCLLNKNLYVYLLKYIYGLNIYTINILLSINNVSIFNIYNNKFKIKLSLYRLNIYLYKVLKLKKNNIIKNKIKKFNIKNEKTFINKKNM</sequence>
<dbReference type="GeneID" id="30315869"/>
<dbReference type="RefSeq" id="YP_009325496.1">
    <property type="nucleotide sequence ID" value="NC_031964.1"/>
</dbReference>
<evidence type="ECO:0000313" key="3">
    <source>
        <dbReference type="Proteomes" id="UP000220158"/>
    </source>
</evidence>
<dbReference type="OMA" id="LYIHKIF"/>
<proteinExistence type="predicted"/>
<dbReference type="EMBL" id="LN835310">
    <property type="protein sequence ID" value="CRH02954.1"/>
    <property type="molecule type" value="Genomic_DNA"/>
</dbReference>
<evidence type="ECO:0000313" key="2">
    <source>
        <dbReference type="EMBL" id="CRH02954.1"/>
    </source>
</evidence>
<keyword evidence="1" id="KW-0472">Membrane</keyword>
<gene>
    <name evidence="2" type="primary">ORF91</name>
    <name evidence="2" type="ORF">PRELSG_API03400</name>
</gene>